<keyword evidence="3" id="KW-1185">Reference proteome</keyword>
<feature type="coiled-coil region" evidence="1">
    <location>
        <begin position="150"/>
        <end position="228"/>
    </location>
</feature>
<gene>
    <name evidence="2" type="ORF">QE152_g8587</name>
</gene>
<feature type="coiled-coil region" evidence="1">
    <location>
        <begin position="292"/>
        <end position="337"/>
    </location>
</feature>
<dbReference type="AlphaFoldDB" id="A0AAW1M293"/>
<proteinExistence type="predicted"/>
<evidence type="ECO:0000313" key="3">
    <source>
        <dbReference type="Proteomes" id="UP001458880"/>
    </source>
</evidence>
<dbReference type="Proteomes" id="UP001458880">
    <property type="component" value="Unassembled WGS sequence"/>
</dbReference>
<dbReference type="EMBL" id="JASPKY010000069">
    <property type="protein sequence ID" value="KAK9739936.1"/>
    <property type="molecule type" value="Genomic_DNA"/>
</dbReference>
<protein>
    <submittedName>
        <fullName evidence="2">Uncharacterized protein</fullName>
    </submittedName>
</protein>
<evidence type="ECO:0000313" key="2">
    <source>
        <dbReference type="EMBL" id="KAK9739936.1"/>
    </source>
</evidence>
<evidence type="ECO:0000256" key="1">
    <source>
        <dbReference type="SAM" id="Coils"/>
    </source>
</evidence>
<name>A0AAW1M293_POPJA</name>
<organism evidence="2 3">
    <name type="scientific">Popillia japonica</name>
    <name type="common">Japanese beetle</name>
    <dbReference type="NCBI Taxonomy" id="7064"/>
    <lineage>
        <taxon>Eukaryota</taxon>
        <taxon>Metazoa</taxon>
        <taxon>Ecdysozoa</taxon>
        <taxon>Arthropoda</taxon>
        <taxon>Hexapoda</taxon>
        <taxon>Insecta</taxon>
        <taxon>Pterygota</taxon>
        <taxon>Neoptera</taxon>
        <taxon>Endopterygota</taxon>
        <taxon>Coleoptera</taxon>
        <taxon>Polyphaga</taxon>
        <taxon>Scarabaeiformia</taxon>
        <taxon>Scarabaeidae</taxon>
        <taxon>Rutelinae</taxon>
        <taxon>Popillia</taxon>
    </lineage>
</organism>
<keyword evidence="1" id="KW-0175">Coiled coil</keyword>
<sequence length="350" mass="40796">MSSNEVKLGCTRTNRTLQETLTACLSANAELKTRISMLETALERSGADRVKEQGIYRQKLAALTRNLGEAMRERDICRKDRETELCKRVMEIEKNYAGILNAKQVEFDLKFEELRNKFEAENLTAVKVTQQLEASFEESTTLRNKLRQMQSKYIKEITDYRQELKKLERHNAGLNSKLAAVEMEAKRQRLHEENVKEKLRSHVREIEKELEENVKEKLRSHVREIEKELGDRIDLLITENKSLKKGYNRVNREILAYKNSDRQSGIVAPSRDEFIGCFVAEHKRFPVLLQQNEVLQEIVKTMRKERQILTRKQTEELKSAEERVDKLEGYIDSLKQAALSKVGFENLIPG</sequence>
<comment type="caution">
    <text evidence="2">The sequence shown here is derived from an EMBL/GenBank/DDBJ whole genome shotgun (WGS) entry which is preliminary data.</text>
</comment>
<reference evidence="2 3" key="1">
    <citation type="journal article" date="2024" name="BMC Genomics">
        <title>De novo assembly and annotation of Popillia japonica's genome with initial clues to its potential as an invasive pest.</title>
        <authorList>
            <person name="Cucini C."/>
            <person name="Boschi S."/>
            <person name="Funari R."/>
            <person name="Cardaioli E."/>
            <person name="Iannotti N."/>
            <person name="Marturano G."/>
            <person name="Paoli F."/>
            <person name="Bruttini M."/>
            <person name="Carapelli A."/>
            <person name="Frati F."/>
            <person name="Nardi F."/>
        </authorList>
    </citation>
    <scope>NUCLEOTIDE SEQUENCE [LARGE SCALE GENOMIC DNA]</scope>
    <source>
        <strain evidence="2">DMR45628</strain>
    </source>
</reference>
<accession>A0AAW1M293</accession>